<feature type="non-terminal residue" evidence="1">
    <location>
        <position position="161"/>
    </location>
</feature>
<dbReference type="EMBL" id="BTSX01000004">
    <property type="protein sequence ID" value="GMS97552.1"/>
    <property type="molecule type" value="Genomic_DNA"/>
</dbReference>
<accession>A0AAV5TTK2</accession>
<evidence type="ECO:0000313" key="2">
    <source>
        <dbReference type="Proteomes" id="UP001432027"/>
    </source>
</evidence>
<dbReference type="AlphaFoldDB" id="A0AAV5TTK2"/>
<sequence length="161" mass="18754">IKVALKYKRLSSETKLDLELAFCIRNGLRWLNSDMSGDFDKITDLFSEVVGLNVEELLTESDYFSHISMSEVKNRFKKRADEINLPAQEYVDLCAKSQSVMNINKDEKADFNKGNAHFMGKEWGKTIYNSSEELVDVLFTENAPFTRFVTKRWNFMKLHLH</sequence>
<proteinExistence type="predicted"/>
<reference evidence="1" key="1">
    <citation type="submission" date="2023-10" db="EMBL/GenBank/DDBJ databases">
        <title>Genome assembly of Pristionchus species.</title>
        <authorList>
            <person name="Yoshida K."/>
            <person name="Sommer R.J."/>
        </authorList>
    </citation>
    <scope>NUCLEOTIDE SEQUENCE</scope>
    <source>
        <strain evidence="1">RS0144</strain>
    </source>
</reference>
<name>A0AAV5TTK2_9BILA</name>
<organism evidence="1 2">
    <name type="scientific">Pristionchus entomophagus</name>
    <dbReference type="NCBI Taxonomy" id="358040"/>
    <lineage>
        <taxon>Eukaryota</taxon>
        <taxon>Metazoa</taxon>
        <taxon>Ecdysozoa</taxon>
        <taxon>Nematoda</taxon>
        <taxon>Chromadorea</taxon>
        <taxon>Rhabditida</taxon>
        <taxon>Rhabditina</taxon>
        <taxon>Diplogasteromorpha</taxon>
        <taxon>Diplogasteroidea</taxon>
        <taxon>Neodiplogasteridae</taxon>
        <taxon>Pristionchus</taxon>
    </lineage>
</organism>
<comment type="caution">
    <text evidence="1">The sequence shown here is derived from an EMBL/GenBank/DDBJ whole genome shotgun (WGS) entry which is preliminary data.</text>
</comment>
<feature type="non-terminal residue" evidence="1">
    <location>
        <position position="1"/>
    </location>
</feature>
<dbReference type="Proteomes" id="UP001432027">
    <property type="component" value="Unassembled WGS sequence"/>
</dbReference>
<evidence type="ECO:0000313" key="1">
    <source>
        <dbReference type="EMBL" id="GMS97552.1"/>
    </source>
</evidence>
<gene>
    <name evidence="1" type="ORF">PENTCL1PPCAC_19727</name>
</gene>
<keyword evidence="2" id="KW-1185">Reference proteome</keyword>
<protein>
    <submittedName>
        <fullName evidence="1">Uncharacterized protein</fullName>
    </submittedName>
</protein>